<organism evidence="3">
    <name type="scientific">Streptomyces kanamyceticus</name>
    <dbReference type="NCBI Taxonomy" id="1967"/>
    <lineage>
        <taxon>Bacteria</taxon>
        <taxon>Bacillati</taxon>
        <taxon>Actinomycetota</taxon>
        <taxon>Actinomycetes</taxon>
        <taxon>Kitasatosporales</taxon>
        <taxon>Streptomycetaceae</taxon>
        <taxon>Streptomyces</taxon>
    </lineage>
</organism>
<dbReference type="Gene3D" id="2.30.110.10">
    <property type="entry name" value="Electron Transport, Fmn-binding Protein, Chain A"/>
    <property type="match status" value="1"/>
</dbReference>
<gene>
    <name evidence="3" type="primary">orf33</name>
</gene>
<dbReference type="EMBL" id="MZ394730">
    <property type="protein sequence ID" value="QWT72289.1"/>
    <property type="molecule type" value="Genomic_DNA"/>
</dbReference>
<keyword evidence="1" id="KW-0560">Oxidoreductase</keyword>
<proteinExistence type="predicted"/>
<dbReference type="RefSeq" id="WP_398552718.1">
    <property type="nucleotide sequence ID" value="NZ_CP172446.1"/>
</dbReference>
<dbReference type="PANTHER" id="PTHR30466">
    <property type="entry name" value="FLAVIN REDUCTASE"/>
    <property type="match status" value="1"/>
</dbReference>
<name>A0A8F2JFN2_STRKN</name>
<reference evidence="3" key="1">
    <citation type="journal article" date="2021" name="Angew. Chem. Int. Ed. Engl.">
        <title>Gausemycins A,B - cyclic lipoglycopeptides from Streptomyces sp.</title>
        <authorList>
            <person name="Tyurin A."/>
            <person name="Alferova V."/>
            <person name="Paramonov A."/>
            <person name="Shuvalov M."/>
            <person name="Kudryakova G."/>
            <person name="Rogozhin E."/>
            <person name="Zherebker A."/>
            <person name="Brylev V."/>
            <person name="Chistov A."/>
            <person name="Baranova A."/>
            <person name="Birykov M."/>
            <person name="Ivanov I."/>
            <person name="Prokhorenko I."/>
            <person name="Grammatikova N."/>
            <person name="Kravchenko T."/>
            <person name="Isakova E."/>
            <person name="Mirchink E."/>
            <person name="Gladkikh E."/>
            <person name="Svirshchevskaya E."/>
            <person name="Mardanov A."/>
            <person name="Beletsky A."/>
            <person name="Kocharovskaya M."/>
            <person name="Kulyaeva V."/>
            <person name="Shashkov A."/>
            <person name="Nifantiev N."/>
            <person name="Apt A."/>
            <person name="Majorov K."/>
            <person name="Efimova S."/>
            <person name="Ravin N."/>
            <person name="Nikolaev E."/>
            <person name="Ostroumova O."/>
            <person name="Katrukha G."/>
            <person name="Lapchinskaya O."/>
            <person name="Dontsova O."/>
            <person name="Terekhov S."/>
            <person name="Osterman I."/>
            <person name="Shenkarev Z."/>
            <person name="Korshun V.A."/>
        </authorList>
    </citation>
    <scope>NUCLEOTIDE SEQUENCE</scope>
    <source>
        <strain evidence="3">INA-Ac-5812</strain>
    </source>
</reference>
<evidence type="ECO:0000259" key="2">
    <source>
        <dbReference type="SMART" id="SM00903"/>
    </source>
</evidence>
<dbReference type="InterPro" id="IPR012349">
    <property type="entry name" value="Split_barrel_FMN-bd"/>
</dbReference>
<dbReference type="SUPFAM" id="SSF50475">
    <property type="entry name" value="FMN-binding split barrel"/>
    <property type="match status" value="1"/>
</dbReference>
<evidence type="ECO:0000313" key="3">
    <source>
        <dbReference type="EMBL" id="QWT72289.1"/>
    </source>
</evidence>
<feature type="domain" description="Flavin reductase like" evidence="2">
    <location>
        <begin position="18"/>
        <end position="165"/>
    </location>
</feature>
<dbReference type="Pfam" id="PF01613">
    <property type="entry name" value="Flavin_Reduct"/>
    <property type="match status" value="1"/>
</dbReference>
<sequence length="169" mass="17774">MDTAHPATATSGEFRSFMTCFPSGVAVLTTALPDGTPLGMTCTSLCSVSLSPPVLLVCIRSASPTLKAVLERGVFAANLLHEDARDTSELFSSGAPDRFDRVAWTPGPGSGVPHLTDGAHAIADCTVRQYDSMGDHRVVFAEVTGVRIASGPPRPLLYGLRRYAGWPSG</sequence>
<reference evidence="3" key="2">
    <citation type="submission" date="2021-06" db="EMBL/GenBank/DDBJ databases">
        <authorList>
            <person name="Alferova V.A."/>
            <person name="Mardanov A.V."/>
            <person name="Beletsky A.V."/>
            <person name="Ravin N.V."/>
            <person name="Osterman I.A."/>
            <person name="Terekhov S.S."/>
        </authorList>
    </citation>
    <scope>NUCLEOTIDE SEQUENCE</scope>
    <source>
        <strain evidence="3">INA-Ac-5812</strain>
    </source>
</reference>
<dbReference type="GO" id="GO:0042602">
    <property type="term" value="F:riboflavin reductase (NADPH) activity"/>
    <property type="evidence" value="ECO:0007669"/>
    <property type="project" value="TreeGrafter"/>
</dbReference>
<dbReference type="PANTHER" id="PTHR30466:SF1">
    <property type="entry name" value="FMN REDUCTASE (NADH) RUTF"/>
    <property type="match status" value="1"/>
</dbReference>
<evidence type="ECO:0000256" key="1">
    <source>
        <dbReference type="ARBA" id="ARBA00023002"/>
    </source>
</evidence>
<dbReference type="GO" id="GO:0010181">
    <property type="term" value="F:FMN binding"/>
    <property type="evidence" value="ECO:0007669"/>
    <property type="project" value="InterPro"/>
</dbReference>
<protein>
    <submittedName>
        <fullName evidence="3">Flavin reductase family protein</fullName>
    </submittedName>
</protein>
<accession>A0A8F2JFN2</accession>
<dbReference type="InterPro" id="IPR050268">
    <property type="entry name" value="NADH-dep_flavin_reductase"/>
</dbReference>
<dbReference type="SMART" id="SM00903">
    <property type="entry name" value="Flavin_Reduct"/>
    <property type="match status" value="1"/>
</dbReference>
<dbReference type="InterPro" id="IPR002563">
    <property type="entry name" value="Flavin_Rdtase-like_dom"/>
</dbReference>
<dbReference type="AlphaFoldDB" id="A0A8F2JFN2"/>